<feature type="compositionally biased region" description="Low complexity" evidence="1">
    <location>
        <begin position="1"/>
        <end position="25"/>
    </location>
</feature>
<feature type="region of interest" description="Disordered" evidence="1">
    <location>
        <begin position="1"/>
        <end position="52"/>
    </location>
</feature>
<feature type="compositionally biased region" description="Polar residues" evidence="1">
    <location>
        <begin position="262"/>
        <end position="285"/>
    </location>
</feature>
<dbReference type="AlphaFoldDB" id="A0A7C8MD42"/>
<accession>A0A7C8MD42</accession>
<dbReference type="EMBL" id="JAADJZ010000006">
    <property type="protein sequence ID" value="KAF2874041.1"/>
    <property type="molecule type" value="Genomic_DNA"/>
</dbReference>
<dbReference type="PANTHER" id="PTHR42085">
    <property type="entry name" value="F-BOX DOMAIN-CONTAINING PROTEIN"/>
    <property type="match status" value="1"/>
</dbReference>
<proteinExistence type="predicted"/>
<keyword evidence="3" id="KW-1185">Reference proteome</keyword>
<dbReference type="PANTHER" id="PTHR42085:SF1">
    <property type="entry name" value="F-BOX DOMAIN-CONTAINING PROTEIN"/>
    <property type="match status" value="1"/>
</dbReference>
<feature type="compositionally biased region" description="Low complexity" evidence="1">
    <location>
        <begin position="326"/>
        <end position="335"/>
    </location>
</feature>
<sequence length="445" mass="48346">MASSTSTPRSRSRSSTTSSNSSDTTMPDAPPLTPARPRQASQSQAIVSPTAPVDSRDPAFSLLLSLPRELRDRIYTFALTSPFPFWWPGTASPTHGVAVSLLTVSQQVYDEAAPILYAENNFIFLHPSDCNIFRVISSPYSERITSVYFRAREKELRLWTSYLGSKTKDRSLRHDLPKLKSLWIFLRCGNMPGLMGPIGGGGGGGGAGGGHLGLPHMPQALVAQIQGVQNALGQQVQALQQQVHHLTQTIAAGIGHGLGVPQQGTAPTQPAGPQNAIGNGTGNDNQALPPPPPPAPAQPLHQHPPLPQPHAHGVQNNPPNPGPLTQHMAQQLQIQQQIQLHAQVLQQPLPQPAGAHHPTFNASLQRWEREVGLDSLCLSLQDSRPKDADTKIVCIMRQPRPEVQRLVQRYPDELVVDRNGDARSRFRRLHGIEVSFEVSGFEVPV</sequence>
<dbReference type="InterPro" id="IPR038883">
    <property type="entry name" value="AN11006-like"/>
</dbReference>
<name>A0A7C8MD42_9PLEO</name>
<evidence type="ECO:0000256" key="1">
    <source>
        <dbReference type="SAM" id="MobiDB-lite"/>
    </source>
</evidence>
<reference evidence="2 3" key="1">
    <citation type="submission" date="2020-01" db="EMBL/GenBank/DDBJ databases">
        <authorList>
            <consortium name="DOE Joint Genome Institute"/>
            <person name="Haridas S."/>
            <person name="Albert R."/>
            <person name="Binder M."/>
            <person name="Bloem J."/>
            <person name="Labutti K."/>
            <person name="Salamov A."/>
            <person name="Andreopoulos B."/>
            <person name="Baker S.E."/>
            <person name="Barry K."/>
            <person name="Bills G."/>
            <person name="Bluhm B.H."/>
            <person name="Cannon C."/>
            <person name="Castanera R."/>
            <person name="Culley D.E."/>
            <person name="Daum C."/>
            <person name="Ezra D."/>
            <person name="Gonzalez J.B."/>
            <person name="Henrissat B."/>
            <person name="Kuo A."/>
            <person name="Liang C."/>
            <person name="Lipzen A."/>
            <person name="Lutzoni F."/>
            <person name="Magnuson J."/>
            <person name="Mondo S."/>
            <person name="Nolan M."/>
            <person name="Ohm R."/>
            <person name="Pangilinan J."/>
            <person name="Park H.-J.H."/>
            <person name="Ramirez L."/>
            <person name="Alfaro M."/>
            <person name="Sun H."/>
            <person name="Tritt A."/>
            <person name="Yoshinaga Y."/>
            <person name="Zwiers L.-H.L."/>
            <person name="Turgeon B.G."/>
            <person name="Goodwin S.B."/>
            <person name="Spatafora J.W."/>
            <person name="Crous P.W."/>
            <person name="Grigoriev I.V."/>
        </authorList>
    </citation>
    <scope>NUCLEOTIDE SEQUENCE [LARGE SCALE GENOMIC DNA]</scope>
    <source>
        <strain evidence="2 3">CBS 611.86</strain>
    </source>
</reference>
<evidence type="ECO:0000313" key="2">
    <source>
        <dbReference type="EMBL" id="KAF2874041.1"/>
    </source>
</evidence>
<comment type="caution">
    <text evidence="2">The sequence shown here is derived from an EMBL/GenBank/DDBJ whole genome shotgun (WGS) entry which is preliminary data.</text>
</comment>
<dbReference type="OrthoDB" id="62952at2759"/>
<organism evidence="2 3">
    <name type="scientific">Massariosphaeria phaeospora</name>
    <dbReference type="NCBI Taxonomy" id="100035"/>
    <lineage>
        <taxon>Eukaryota</taxon>
        <taxon>Fungi</taxon>
        <taxon>Dikarya</taxon>
        <taxon>Ascomycota</taxon>
        <taxon>Pezizomycotina</taxon>
        <taxon>Dothideomycetes</taxon>
        <taxon>Pleosporomycetidae</taxon>
        <taxon>Pleosporales</taxon>
        <taxon>Pleosporales incertae sedis</taxon>
        <taxon>Massariosphaeria</taxon>
    </lineage>
</organism>
<feature type="region of interest" description="Disordered" evidence="1">
    <location>
        <begin position="258"/>
        <end position="335"/>
    </location>
</feature>
<evidence type="ECO:0000313" key="3">
    <source>
        <dbReference type="Proteomes" id="UP000481861"/>
    </source>
</evidence>
<dbReference type="Proteomes" id="UP000481861">
    <property type="component" value="Unassembled WGS sequence"/>
</dbReference>
<gene>
    <name evidence="2" type="ORF">BDV95DRAFT_565287</name>
</gene>
<feature type="compositionally biased region" description="Pro residues" evidence="1">
    <location>
        <begin position="288"/>
        <end position="308"/>
    </location>
</feature>
<protein>
    <submittedName>
        <fullName evidence="2">Uncharacterized protein</fullName>
    </submittedName>
</protein>